<evidence type="ECO:0000259" key="3">
    <source>
        <dbReference type="Pfam" id="PF02826"/>
    </source>
</evidence>
<keyword evidence="5" id="KW-1185">Reference proteome</keyword>
<proteinExistence type="predicted"/>
<dbReference type="GO" id="GO:0051287">
    <property type="term" value="F:NAD binding"/>
    <property type="evidence" value="ECO:0007669"/>
    <property type="project" value="InterPro"/>
</dbReference>
<gene>
    <name evidence="4" type="ORF">SAMN04488544_2305</name>
</gene>
<evidence type="ECO:0000256" key="2">
    <source>
        <dbReference type="ARBA" id="ARBA00023027"/>
    </source>
</evidence>
<accession>A0A1H2MMD0</accession>
<organism evidence="4 5">
    <name type="scientific">Microlunatus sagamiharensis</name>
    <dbReference type="NCBI Taxonomy" id="546874"/>
    <lineage>
        <taxon>Bacteria</taxon>
        <taxon>Bacillati</taxon>
        <taxon>Actinomycetota</taxon>
        <taxon>Actinomycetes</taxon>
        <taxon>Propionibacteriales</taxon>
        <taxon>Propionibacteriaceae</taxon>
        <taxon>Microlunatus</taxon>
    </lineage>
</organism>
<dbReference type="GO" id="GO:0016616">
    <property type="term" value="F:oxidoreductase activity, acting on the CH-OH group of donors, NAD or NADP as acceptor"/>
    <property type="evidence" value="ECO:0007669"/>
    <property type="project" value="UniProtKB-ARBA"/>
</dbReference>
<keyword evidence="1" id="KW-0560">Oxidoreductase</keyword>
<dbReference type="PROSITE" id="PS00671">
    <property type="entry name" value="D_2_HYDROXYACID_DH_3"/>
    <property type="match status" value="1"/>
</dbReference>
<dbReference type="Gene3D" id="3.40.50.720">
    <property type="entry name" value="NAD(P)-binding Rossmann-like Domain"/>
    <property type="match status" value="2"/>
</dbReference>
<reference evidence="5" key="1">
    <citation type="submission" date="2016-10" db="EMBL/GenBank/DDBJ databases">
        <authorList>
            <person name="Varghese N."/>
            <person name="Submissions S."/>
        </authorList>
    </citation>
    <scope>NUCLEOTIDE SEQUENCE [LARGE SCALE GENOMIC DNA]</scope>
    <source>
        <strain evidence="5">DSM 21743</strain>
    </source>
</reference>
<dbReference type="OrthoDB" id="4324715at2"/>
<dbReference type="InterPro" id="IPR036291">
    <property type="entry name" value="NAD(P)-bd_dom_sf"/>
</dbReference>
<feature type="domain" description="D-isomer specific 2-hydroxyacid dehydrogenase NAD-binding" evidence="3">
    <location>
        <begin position="132"/>
        <end position="305"/>
    </location>
</feature>
<evidence type="ECO:0000313" key="4">
    <source>
        <dbReference type="EMBL" id="SDU94081.1"/>
    </source>
</evidence>
<dbReference type="PANTHER" id="PTHR43333">
    <property type="entry name" value="2-HACID_DH_C DOMAIN-CONTAINING PROTEIN"/>
    <property type="match status" value="1"/>
</dbReference>
<keyword evidence="2" id="KW-0520">NAD</keyword>
<dbReference type="STRING" id="546874.SAMN04488544_2305"/>
<dbReference type="CDD" id="cd05300">
    <property type="entry name" value="2-Hacid_dh_1"/>
    <property type="match status" value="1"/>
</dbReference>
<dbReference type="SUPFAM" id="SSF51735">
    <property type="entry name" value="NAD(P)-binding Rossmann-fold domains"/>
    <property type="match status" value="1"/>
</dbReference>
<evidence type="ECO:0000256" key="1">
    <source>
        <dbReference type="ARBA" id="ARBA00023002"/>
    </source>
</evidence>
<dbReference type="InterPro" id="IPR006140">
    <property type="entry name" value="D-isomer_DH_NAD-bd"/>
</dbReference>
<sequence>MPATTVLIASPLEAELVDRLRSAVPEVEVAFEPDLLPVPRYPCEHGGTKPDLDAAQSQRWSDLLAGADVTFDFDWRDPAATATNAPRLRWVQATSAGIGGFVARTGLDRTDITFTTAAGVHAVPLAEFALTGVLDLAKGVPHLRAQQAAHRWERYATTSVRGRRAVVVGLGSIGRETVRLLDAVGLDVVGVGRPGRTYDVPGAARVVSTDELDEVLPGAEVVVLATPLTEETNGLLSRARIDALPAGAILVNVARGQVVDEAALVDALASGHLGGAALDVFEVEPLPASSPLWDMANVIVSPHSASTLVSENAALVDLFIDNLRRFLGGRPLRNTYDATRGY</sequence>
<dbReference type="Pfam" id="PF02826">
    <property type="entry name" value="2-Hacid_dh_C"/>
    <property type="match status" value="1"/>
</dbReference>
<evidence type="ECO:0000313" key="5">
    <source>
        <dbReference type="Proteomes" id="UP000198825"/>
    </source>
</evidence>
<protein>
    <submittedName>
        <fullName evidence="4">Phosphoglycerate dehydrogenase</fullName>
    </submittedName>
</protein>
<dbReference type="Proteomes" id="UP000198825">
    <property type="component" value="Chromosome I"/>
</dbReference>
<dbReference type="PANTHER" id="PTHR43333:SF1">
    <property type="entry name" value="D-ISOMER SPECIFIC 2-HYDROXYACID DEHYDROGENASE NAD-BINDING DOMAIN-CONTAINING PROTEIN"/>
    <property type="match status" value="1"/>
</dbReference>
<dbReference type="AlphaFoldDB" id="A0A1H2MMD0"/>
<dbReference type="EMBL" id="LT629799">
    <property type="protein sequence ID" value="SDU94081.1"/>
    <property type="molecule type" value="Genomic_DNA"/>
</dbReference>
<name>A0A1H2MMD0_9ACTN</name>
<dbReference type="InterPro" id="IPR029753">
    <property type="entry name" value="D-isomer_DH_CS"/>
</dbReference>